<dbReference type="Gene3D" id="3.30.710.10">
    <property type="entry name" value="Potassium Channel Kv1.1, Chain A"/>
    <property type="match status" value="1"/>
</dbReference>
<feature type="domain" description="BTB" evidence="1">
    <location>
        <begin position="63"/>
        <end position="166"/>
    </location>
</feature>
<proteinExistence type="predicted"/>
<dbReference type="EMBL" id="KZ857453">
    <property type="protein sequence ID" value="RDX44226.1"/>
    <property type="molecule type" value="Genomic_DNA"/>
</dbReference>
<protein>
    <recommendedName>
        <fullName evidence="1">BTB domain-containing protein</fullName>
    </recommendedName>
</protein>
<evidence type="ECO:0000313" key="3">
    <source>
        <dbReference type="Proteomes" id="UP000256964"/>
    </source>
</evidence>
<keyword evidence="3" id="KW-1185">Reference proteome</keyword>
<name>A0A371CVB9_9APHY</name>
<dbReference type="AlphaFoldDB" id="A0A371CVB9"/>
<dbReference type="Proteomes" id="UP000256964">
    <property type="component" value="Unassembled WGS sequence"/>
</dbReference>
<accession>A0A371CVB9</accession>
<dbReference type="STRING" id="139420.A0A371CVB9"/>
<sequence length="324" mass="36213">MRLLNVCDLKIPALTLCCRRRRSVRGLPYLQARTTMMRHVQTQAENPPFPVPHNDYYFEDGNLVILVENTLFKVFRSTFIRHSAVFRDLFNLPRPIGGATEGSDDDHPLQFSGTSAVDFERLLWILYPGNCGAWRAGTIEEWTSILSLATRWEFNDIRDLAIRQLQTLHGVSPVDKVILAREYEISGRWVLSAYMALCERPEPLSIPEASRLGLETSMRIAQLREQLRASLRKSSRIGGYHSLTQSAAVRHASIASSILASAGKRSPTERQQWGIGKSFLYQCDVPAPAPVRTSHQRSVARKGATAIPGTARLVAEAFGIDIAG</sequence>
<evidence type="ECO:0000259" key="1">
    <source>
        <dbReference type="Pfam" id="PF00651"/>
    </source>
</evidence>
<dbReference type="InterPro" id="IPR000210">
    <property type="entry name" value="BTB/POZ_dom"/>
</dbReference>
<dbReference type="OrthoDB" id="2367075at2759"/>
<evidence type="ECO:0000313" key="2">
    <source>
        <dbReference type="EMBL" id="RDX44226.1"/>
    </source>
</evidence>
<dbReference type="Pfam" id="PF00651">
    <property type="entry name" value="BTB"/>
    <property type="match status" value="1"/>
</dbReference>
<dbReference type="SUPFAM" id="SSF54695">
    <property type="entry name" value="POZ domain"/>
    <property type="match status" value="1"/>
</dbReference>
<reference evidence="2 3" key="1">
    <citation type="journal article" date="2018" name="Biotechnol. Biofuels">
        <title>Integrative visual omics of the white-rot fungus Polyporus brumalis exposes the biotechnological potential of its oxidative enzymes for delignifying raw plant biomass.</title>
        <authorList>
            <person name="Miyauchi S."/>
            <person name="Rancon A."/>
            <person name="Drula E."/>
            <person name="Hage H."/>
            <person name="Chaduli D."/>
            <person name="Favel A."/>
            <person name="Grisel S."/>
            <person name="Henrissat B."/>
            <person name="Herpoel-Gimbert I."/>
            <person name="Ruiz-Duenas F.J."/>
            <person name="Chevret D."/>
            <person name="Hainaut M."/>
            <person name="Lin J."/>
            <person name="Wang M."/>
            <person name="Pangilinan J."/>
            <person name="Lipzen A."/>
            <person name="Lesage-Meessen L."/>
            <person name="Navarro D."/>
            <person name="Riley R."/>
            <person name="Grigoriev I.V."/>
            <person name="Zhou S."/>
            <person name="Raouche S."/>
            <person name="Rosso M.N."/>
        </authorList>
    </citation>
    <scope>NUCLEOTIDE SEQUENCE [LARGE SCALE GENOMIC DNA]</scope>
    <source>
        <strain evidence="2 3">BRFM 1820</strain>
    </source>
</reference>
<gene>
    <name evidence="2" type="ORF">OH76DRAFT_1111592</name>
</gene>
<organism evidence="2 3">
    <name type="scientific">Lentinus brumalis</name>
    <dbReference type="NCBI Taxonomy" id="2498619"/>
    <lineage>
        <taxon>Eukaryota</taxon>
        <taxon>Fungi</taxon>
        <taxon>Dikarya</taxon>
        <taxon>Basidiomycota</taxon>
        <taxon>Agaricomycotina</taxon>
        <taxon>Agaricomycetes</taxon>
        <taxon>Polyporales</taxon>
        <taxon>Polyporaceae</taxon>
        <taxon>Lentinus</taxon>
    </lineage>
</organism>
<dbReference type="InterPro" id="IPR011333">
    <property type="entry name" value="SKP1/BTB/POZ_sf"/>
</dbReference>